<keyword evidence="6 8" id="KW-1133">Transmembrane helix</keyword>
<dbReference type="GO" id="GO:0005886">
    <property type="term" value="C:plasma membrane"/>
    <property type="evidence" value="ECO:0007669"/>
    <property type="project" value="UniProtKB-SubCell"/>
</dbReference>
<keyword evidence="4 8" id="KW-1003">Cell membrane</keyword>
<dbReference type="EMBL" id="FNYK01000003">
    <property type="protein sequence ID" value="SEI42125.1"/>
    <property type="molecule type" value="Genomic_DNA"/>
</dbReference>
<evidence type="ECO:0000259" key="9">
    <source>
        <dbReference type="PROSITE" id="PS50928"/>
    </source>
</evidence>
<evidence type="ECO:0000256" key="2">
    <source>
        <dbReference type="ARBA" id="ARBA00007069"/>
    </source>
</evidence>
<feature type="transmembrane region" description="Helical" evidence="8">
    <location>
        <begin position="135"/>
        <end position="155"/>
    </location>
</feature>
<dbReference type="PANTHER" id="PTHR43470">
    <property type="entry name" value="PHOSPHATE TRANSPORT SYSTEM PERMEASE PROTEIN PSTA-RELATED"/>
    <property type="match status" value="1"/>
</dbReference>
<keyword evidence="11" id="KW-1185">Reference proteome</keyword>
<evidence type="ECO:0000313" key="11">
    <source>
        <dbReference type="Proteomes" id="UP000183028"/>
    </source>
</evidence>
<feature type="transmembrane region" description="Helical" evidence="8">
    <location>
        <begin position="187"/>
        <end position="208"/>
    </location>
</feature>
<evidence type="ECO:0000256" key="5">
    <source>
        <dbReference type="ARBA" id="ARBA00022692"/>
    </source>
</evidence>
<accession>A0A1H6QS90</accession>
<dbReference type="InterPro" id="IPR005672">
    <property type="entry name" value="Phosphate_PstA"/>
</dbReference>
<evidence type="ECO:0000313" key="10">
    <source>
        <dbReference type="EMBL" id="SEI42125.1"/>
    </source>
</evidence>
<dbReference type="eggNOG" id="COG0581">
    <property type="taxonomic scope" value="Bacteria"/>
</dbReference>
<dbReference type="Pfam" id="PF00528">
    <property type="entry name" value="BPD_transp_1"/>
    <property type="match status" value="1"/>
</dbReference>
<dbReference type="Gene3D" id="1.10.3720.10">
    <property type="entry name" value="MetI-like"/>
    <property type="match status" value="1"/>
</dbReference>
<feature type="transmembrane region" description="Helical" evidence="8">
    <location>
        <begin position="255"/>
        <end position="277"/>
    </location>
</feature>
<dbReference type="GO" id="GO:0035435">
    <property type="term" value="P:phosphate ion transmembrane transport"/>
    <property type="evidence" value="ECO:0007669"/>
    <property type="project" value="InterPro"/>
</dbReference>
<dbReference type="PANTHER" id="PTHR43470:SF3">
    <property type="entry name" value="PHOSPHATE TRANSPORT SYSTEM PERMEASE PROTEIN PSTA-RELATED"/>
    <property type="match status" value="1"/>
</dbReference>
<evidence type="ECO:0000256" key="7">
    <source>
        <dbReference type="ARBA" id="ARBA00023136"/>
    </source>
</evidence>
<dbReference type="STRING" id="322505.SAMN04487836_11725"/>
<dbReference type="RefSeq" id="WP_074731187.1">
    <property type="nucleotide sequence ID" value="NZ_FNYK01000003.1"/>
</dbReference>
<keyword evidence="5 8" id="KW-0812">Transmembrane</keyword>
<dbReference type="InterPro" id="IPR035906">
    <property type="entry name" value="MetI-like_sf"/>
</dbReference>
<proteinExistence type="inferred from homology"/>
<evidence type="ECO:0000256" key="8">
    <source>
        <dbReference type="RuleBase" id="RU363043"/>
    </source>
</evidence>
<evidence type="ECO:0000256" key="6">
    <source>
        <dbReference type="ARBA" id="ARBA00022989"/>
    </source>
</evidence>
<keyword evidence="3" id="KW-0813">Transport</keyword>
<comment type="similarity">
    <text evidence="2 8">Belongs to the binding-protein-dependent transport system permease family. CysTW subfamily.</text>
</comment>
<sequence length="286" mass="31101">MTSITAKKTRISDNILLALIGICTFFSAALIVVIIVYVFSKGIPFFKFKDLISPQSALTNPNGLLGNIINTLYIILGTLLLACPIGIGGAIYLNEYAKNKKFVEAVSFATEVLSGIPSIIFGLFGMIFFGELLGFKYSILTGCFTLTLLILPIIIRSTQTALASVPESYREAARGLGATKWYMIHTVILPSCLPGILTGVILAMGRIIAESAALLFTAGSAYLMPRDFFSHFLESGGTLTIQLYIAMTNAQYGQAFVIGMILIVLIFLMNALAKWIIKHFDVNTKE</sequence>
<feature type="transmembrane region" description="Helical" evidence="8">
    <location>
        <begin position="72"/>
        <end position="93"/>
    </location>
</feature>
<organism evidence="10 11">
    <name type="scientific">Sharpea azabuensis</name>
    <dbReference type="NCBI Taxonomy" id="322505"/>
    <lineage>
        <taxon>Bacteria</taxon>
        <taxon>Bacillati</taxon>
        <taxon>Bacillota</taxon>
        <taxon>Erysipelotrichia</taxon>
        <taxon>Erysipelotrichales</taxon>
        <taxon>Coprobacillaceae</taxon>
        <taxon>Sharpea</taxon>
    </lineage>
</organism>
<dbReference type="CDD" id="cd06261">
    <property type="entry name" value="TM_PBP2"/>
    <property type="match status" value="1"/>
</dbReference>
<dbReference type="OrthoDB" id="9807065at2"/>
<evidence type="ECO:0000256" key="4">
    <source>
        <dbReference type="ARBA" id="ARBA00022475"/>
    </source>
</evidence>
<dbReference type="SUPFAM" id="SSF161098">
    <property type="entry name" value="MetI-like"/>
    <property type="match status" value="1"/>
</dbReference>
<feature type="domain" description="ABC transmembrane type-1" evidence="9">
    <location>
        <begin position="68"/>
        <end position="273"/>
    </location>
</feature>
<dbReference type="PROSITE" id="PS50928">
    <property type="entry name" value="ABC_TM1"/>
    <property type="match status" value="1"/>
</dbReference>
<dbReference type="NCBIfam" id="TIGR00974">
    <property type="entry name" value="3a0107s02c"/>
    <property type="match status" value="1"/>
</dbReference>
<dbReference type="AlphaFoldDB" id="A0A1H6QS90"/>
<dbReference type="GO" id="GO:0005315">
    <property type="term" value="F:phosphate transmembrane transporter activity"/>
    <property type="evidence" value="ECO:0007669"/>
    <property type="project" value="InterPro"/>
</dbReference>
<feature type="transmembrane region" description="Helical" evidence="8">
    <location>
        <begin position="105"/>
        <end position="129"/>
    </location>
</feature>
<evidence type="ECO:0000256" key="3">
    <source>
        <dbReference type="ARBA" id="ARBA00022448"/>
    </source>
</evidence>
<reference evidence="11" key="1">
    <citation type="submission" date="2016-10" db="EMBL/GenBank/DDBJ databases">
        <authorList>
            <person name="Varghese N."/>
            <person name="Submissions S."/>
        </authorList>
    </citation>
    <scope>NUCLEOTIDE SEQUENCE [LARGE SCALE GENOMIC DNA]</scope>
    <source>
        <strain evidence="11">DSM 20406</strain>
    </source>
</reference>
<dbReference type="InterPro" id="IPR000515">
    <property type="entry name" value="MetI-like"/>
</dbReference>
<feature type="transmembrane region" description="Helical" evidence="8">
    <location>
        <begin position="15"/>
        <end position="39"/>
    </location>
</feature>
<keyword evidence="7 8" id="KW-0472">Membrane</keyword>
<comment type="subcellular location">
    <subcellularLocation>
        <location evidence="1 8">Cell membrane</location>
        <topology evidence="1 8">Multi-pass membrane protein</topology>
    </subcellularLocation>
</comment>
<evidence type="ECO:0000256" key="1">
    <source>
        <dbReference type="ARBA" id="ARBA00004651"/>
    </source>
</evidence>
<name>A0A1H6QS90_9FIRM</name>
<gene>
    <name evidence="10" type="ORF">SAMN04487834_100357</name>
</gene>
<dbReference type="Proteomes" id="UP000183028">
    <property type="component" value="Unassembled WGS sequence"/>
</dbReference>
<protein>
    <recommendedName>
        <fullName evidence="8">Phosphate transport system permease protein PstA</fullName>
    </recommendedName>
</protein>